<gene>
    <name evidence="3" type="ORF">K8V20_03935</name>
</gene>
<proteinExistence type="predicted"/>
<dbReference type="InterPro" id="IPR018776">
    <property type="entry name" value="Membrane_prot_PTPS-rel_domain"/>
</dbReference>
<feature type="transmembrane region" description="Helical" evidence="1">
    <location>
        <begin position="206"/>
        <end position="226"/>
    </location>
</feature>
<feature type="transmembrane region" description="Helical" evidence="1">
    <location>
        <begin position="170"/>
        <end position="194"/>
    </location>
</feature>
<dbReference type="AlphaFoldDB" id="A0A921IKL0"/>
<feature type="domain" description="Membrane protein 6-pyruvoyl-tetrahydropterin synthase-related" evidence="2">
    <location>
        <begin position="274"/>
        <end position="602"/>
    </location>
</feature>
<protein>
    <recommendedName>
        <fullName evidence="2">Membrane protein 6-pyruvoyl-tetrahydropterin synthase-related domain-containing protein</fullName>
    </recommendedName>
</protein>
<keyword evidence="1" id="KW-1133">Transmembrane helix</keyword>
<dbReference type="Proteomes" id="UP000782880">
    <property type="component" value="Unassembled WGS sequence"/>
</dbReference>
<evidence type="ECO:0000256" key="1">
    <source>
        <dbReference type="SAM" id="Phobius"/>
    </source>
</evidence>
<feature type="transmembrane region" description="Helical" evidence="1">
    <location>
        <begin position="269"/>
        <end position="289"/>
    </location>
</feature>
<reference evidence="3" key="2">
    <citation type="submission" date="2021-09" db="EMBL/GenBank/DDBJ databases">
        <authorList>
            <person name="Gilroy R."/>
        </authorList>
    </citation>
    <scope>NUCLEOTIDE SEQUENCE</scope>
    <source>
        <strain evidence="3">ChiBcec21-2208</strain>
    </source>
</reference>
<sequence>MRQSIRSLCRRPAVLVLLLFELLVVLGALWAAAKPAVTYTFTPDQWEVIAEASSIEYDADGRRGVTEMTDGEPILQTPAMSLPAGHYRVTLDYRYEPGRTEEEIERRSSVYFTAEEEMSVSGERAWVNVQAQQDTVVLNVDYASDTIRLVADNDGGIFTIGNVEIRQDMAYAWACVLGWFVVFALVDLALVLLVPGSPRALRDADLRGCLWLLGAVTVLTCVPLLMNSGGAQGADWRFHLSRIEGIAQALREGQFPVRVYSQAKDSYGYAPSLFYGELFLYFPAVLRLLGMSVQGAYRTYAIAVQALTAGISFFSFRQMFRHNKTALVGSILYMLAPYHIYNIYWRTAVGEYTALAFLPLIPAALSLLYAQQKPDRYTARVACAELVVSFGALVQTHIISLELATLSTAVFCLYHFRRTFTKRILGVWVTAAGLVVLLNLWFLVPFLTLMLGGGYNNMYGGESFAGGLSVQKNGLWLSELLSWRADHNSIGVVLVAGLVAFVWCWLTQGPAMPRRERKIGAWVAVLGTLACWMCTNTFPWGILGSLPVVGRLLLAIQFPWRYFSLATLLLVLVSVCAVSALRRGRYAQPVAVLLLSASLLGVAIFYHSYLPTVDTSYLGDRAQMIYTDYKISNMAWYYDSLYLPDGAVETRDGFTCDTAVTTVEIASVERRGNTTVLSCSEVNGELGYAELPLLYYPGYTIVDGEGEVFRTANGMVGVTVPAGFSGEISVAFREPKRWLVADLVSLVTLLGLLGYGVRSIRRKKSV</sequence>
<feature type="transmembrane region" description="Helical" evidence="1">
    <location>
        <begin position="590"/>
        <end position="609"/>
    </location>
</feature>
<evidence type="ECO:0000313" key="3">
    <source>
        <dbReference type="EMBL" id="HJG27780.1"/>
    </source>
</evidence>
<feature type="transmembrane region" description="Helical" evidence="1">
    <location>
        <begin position="562"/>
        <end position="581"/>
    </location>
</feature>
<feature type="transmembrane region" description="Helical" evidence="1">
    <location>
        <begin position="489"/>
        <end position="507"/>
    </location>
</feature>
<evidence type="ECO:0000313" key="4">
    <source>
        <dbReference type="Proteomes" id="UP000782880"/>
    </source>
</evidence>
<evidence type="ECO:0000259" key="2">
    <source>
        <dbReference type="Pfam" id="PF10131"/>
    </source>
</evidence>
<feature type="transmembrane region" description="Helical" evidence="1">
    <location>
        <begin position="738"/>
        <end position="757"/>
    </location>
</feature>
<dbReference type="Pfam" id="PF10131">
    <property type="entry name" value="PTPS_related"/>
    <property type="match status" value="1"/>
</dbReference>
<feature type="transmembrane region" description="Helical" evidence="1">
    <location>
        <begin position="326"/>
        <end position="345"/>
    </location>
</feature>
<feature type="transmembrane region" description="Helical" evidence="1">
    <location>
        <begin position="352"/>
        <end position="370"/>
    </location>
</feature>
<comment type="caution">
    <text evidence="3">The sequence shown here is derived from an EMBL/GenBank/DDBJ whole genome shotgun (WGS) entry which is preliminary data.</text>
</comment>
<name>A0A921IKL0_9FIRM</name>
<keyword evidence="1" id="KW-0472">Membrane</keyword>
<keyword evidence="1" id="KW-0812">Transmembrane</keyword>
<reference evidence="3" key="1">
    <citation type="journal article" date="2021" name="PeerJ">
        <title>Extensive microbial diversity within the chicken gut microbiome revealed by metagenomics and culture.</title>
        <authorList>
            <person name="Gilroy R."/>
            <person name="Ravi A."/>
            <person name="Getino M."/>
            <person name="Pursley I."/>
            <person name="Horton D.L."/>
            <person name="Alikhan N.F."/>
            <person name="Baker D."/>
            <person name="Gharbi K."/>
            <person name="Hall N."/>
            <person name="Watson M."/>
            <person name="Adriaenssens E.M."/>
            <person name="Foster-Nyarko E."/>
            <person name="Jarju S."/>
            <person name="Secka A."/>
            <person name="Antonio M."/>
            <person name="Oren A."/>
            <person name="Chaudhuri R.R."/>
            <person name="La Ragione R."/>
            <person name="Hildebrand F."/>
            <person name="Pallen M.J."/>
        </authorList>
    </citation>
    <scope>NUCLEOTIDE SEQUENCE</scope>
    <source>
        <strain evidence="3">ChiBcec21-2208</strain>
    </source>
</reference>
<feature type="transmembrane region" description="Helical" evidence="1">
    <location>
        <begin position="425"/>
        <end position="451"/>
    </location>
</feature>
<organism evidence="3 4">
    <name type="scientific">Subdoligranulum variabile</name>
    <dbReference type="NCBI Taxonomy" id="214851"/>
    <lineage>
        <taxon>Bacteria</taxon>
        <taxon>Bacillati</taxon>
        <taxon>Bacillota</taxon>
        <taxon>Clostridia</taxon>
        <taxon>Eubacteriales</taxon>
        <taxon>Oscillospiraceae</taxon>
        <taxon>Subdoligranulum</taxon>
    </lineage>
</organism>
<accession>A0A921IKL0</accession>
<dbReference type="EMBL" id="DYVE01000101">
    <property type="protein sequence ID" value="HJG27780.1"/>
    <property type="molecule type" value="Genomic_DNA"/>
</dbReference>
<feature type="transmembrane region" description="Helical" evidence="1">
    <location>
        <begin position="519"/>
        <end position="542"/>
    </location>
</feature>